<dbReference type="Proteomes" id="UP001336835">
    <property type="component" value="Unassembled WGS sequence"/>
</dbReference>
<comment type="caution">
    <text evidence="2">The sequence shown here is derived from an EMBL/GenBank/DDBJ whole genome shotgun (WGS) entry which is preliminary data.</text>
</comment>
<keyword evidence="1" id="KW-0732">Signal</keyword>
<dbReference type="Pfam" id="PF07617">
    <property type="entry name" value="DUF1579"/>
    <property type="match status" value="1"/>
</dbReference>
<name>A0ABU7IA15_9SPHI</name>
<keyword evidence="3" id="KW-1185">Reference proteome</keyword>
<dbReference type="RefSeq" id="WP_330108610.1">
    <property type="nucleotide sequence ID" value="NZ_JAZDQT010000002.1"/>
</dbReference>
<feature type="chain" id="PRO_5046906083" evidence="1">
    <location>
        <begin position="20"/>
        <end position="212"/>
    </location>
</feature>
<feature type="signal peptide" evidence="1">
    <location>
        <begin position="1"/>
        <end position="19"/>
    </location>
</feature>
<organism evidence="2 3">
    <name type="scientific">Pedobacter albus</name>
    <dbReference type="NCBI Taxonomy" id="3113905"/>
    <lineage>
        <taxon>Bacteria</taxon>
        <taxon>Pseudomonadati</taxon>
        <taxon>Bacteroidota</taxon>
        <taxon>Sphingobacteriia</taxon>
        <taxon>Sphingobacteriales</taxon>
        <taxon>Sphingobacteriaceae</taxon>
        <taxon>Pedobacter</taxon>
    </lineage>
</organism>
<accession>A0ABU7IA15</accession>
<protein>
    <submittedName>
        <fullName evidence="2">DUF1579 domain-containing protein</fullName>
    </submittedName>
</protein>
<evidence type="ECO:0000313" key="3">
    <source>
        <dbReference type="Proteomes" id="UP001336835"/>
    </source>
</evidence>
<proteinExistence type="predicted"/>
<evidence type="ECO:0000256" key="1">
    <source>
        <dbReference type="SAM" id="SignalP"/>
    </source>
</evidence>
<dbReference type="EMBL" id="JAZDQT010000002">
    <property type="protein sequence ID" value="MEE1946306.1"/>
    <property type="molecule type" value="Genomic_DNA"/>
</dbReference>
<dbReference type="PROSITE" id="PS51257">
    <property type="entry name" value="PROKAR_LIPOPROTEIN"/>
    <property type="match status" value="1"/>
</dbReference>
<sequence>MRKLSIALSIVLLLASACNNEKKNSGTTDSSSVAKADSAGVPVDTAAMNKAWAAYMAPGKVHQMLAKSDGQWEAEISFYASPGQPPVVNKAVCENKMILGGRYQQSIYKGVIDNMPFEGQGTLAYDNSKKIFISTWIDNMGTGVMQLEGTFDEATHTLNMKGRATDAVTGKDITVRETMKLVDDNTQQMEMFDTKDGKETKTMSILLKRVKR</sequence>
<evidence type="ECO:0000313" key="2">
    <source>
        <dbReference type="EMBL" id="MEE1946306.1"/>
    </source>
</evidence>
<reference evidence="2 3" key="1">
    <citation type="submission" date="2024-01" db="EMBL/GenBank/DDBJ databases">
        <title>Pedobacter sp. nov., isolated from fresh soil.</title>
        <authorList>
            <person name="Le N.T.T."/>
        </authorList>
    </citation>
    <scope>NUCLEOTIDE SEQUENCE [LARGE SCALE GENOMIC DNA]</scope>
    <source>
        <strain evidence="2 3">KR3-3</strain>
    </source>
</reference>
<gene>
    <name evidence="2" type="ORF">VRU48_14370</name>
</gene>
<dbReference type="InterPro" id="IPR011473">
    <property type="entry name" value="DUF1579"/>
</dbReference>